<sequence length="66" mass="7284">MATGTVKWFNAAKGFGFIEQTDGAEVFAHFSHIADRDLFSLLEGQKVHFDVMHAARAPYAENIVTA</sequence>
<gene>
    <name evidence="5" type="ORF">AS594_32340</name>
</gene>
<dbReference type="SMART" id="SM00357">
    <property type="entry name" value="CSP"/>
    <property type="match status" value="1"/>
</dbReference>
<evidence type="ECO:0000256" key="2">
    <source>
        <dbReference type="ARBA" id="ARBA00022490"/>
    </source>
</evidence>
<dbReference type="PROSITE" id="PS51857">
    <property type="entry name" value="CSD_2"/>
    <property type="match status" value="1"/>
</dbReference>
<dbReference type="InterPro" id="IPR050181">
    <property type="entry name" value="Cold_shock_domain"/>
</dbReference>
<feature type="domain" description="CSD" evidence="4">
    <location>
        <begin position="1"/>
        <end position="65"/>
    </location>
</feature>
<comment type="subcellular location">
    <subcellularLocation>
        <location evidence="1 3">Cytoplasm</location>
    </subcellularLocation>
</comment>
<protein>
    <submittedName>
        <fullName evidence="5">Cold shock domain protein CspD</fullName>
    </submittedName>
</protein>
<evidence type="ECO:0000256" key="1">
    <source>
        <dbReference type="ARBA" id="ARBA00004496"/>
    </source>
</evidence>
<dbReference type="InterPro" id="IPR011129">
    <property type="entry name" value="CSD"/>
</dbReference>
<name>A0A1E5PFZ7_9ACTN</name>
<dbReference type="SUPFAM" id="SSF50249">
    <property type="entry name" value="Nucleic acid-binding proteins"/>
    <property type="match status" value="1"/>
</dbReference>
<dbReference type="PRINTS" id="PR00050">
    <property type="entry name" value="COLDSHOCK"/>
</dbReference>
<organism evidence="5 6">
    <name type="scientific">Streptomyces agglomeratus</name>
    <dbReference type="NCBI Taxonomy" id="285458"/>
    <lineage>
        <taxon>Bacteria</taxon>
        <taxon>Bacillati</taxon>
        <taxon>Actinomycetota</taxon>
        <taxon>Actinomycetes</taxon>
        <taxon>Kitasatosporales</taxon>
        <taxon>Streptomycetaceae</taxon>
        <taxon>Streptomyces</taxon>
    </lineage>
</organism>
<dbReference type="InterPro" id="IPR012156">
    <property type="entry name" value="Cold_shock_CspA"/>
</dbReference>
<accession>A0A1E5PFZ7</accession>
<dbReference type="PROSITE" id="PS00352">
    <property type="entry name" value="CSD_1"/>
    <property type="match status" value="1"/>
</dbReference>
<keyword evidence="6" id="KW-1185">Reference proteome</keyword>
<evidence type="ECO:0000313" key="6">
    <source>
        <dbReference type="Proteomes" id="UP000095759"/>
    </source>
</evidence>
<dbReference type="GO" id="GO:0003676">
    <property type="term" value="F:nucleic acid binding"/>
    <property type="evidence" value="ECO:0007669"/>
    <property type="project" value="InterPro"/>
</dbReference>
<dbReference type="CDD" id="cd04458">
    <property type="entry name" value="CSP_CDS"/>
    <property type="match status" value="1"/>
</dbReference>
<evidence type="ECO:0000259" key="4">
    <source>
        <dbReference type="PROSITE" id="PS51857"/>
    </source>
</evidence>
<reference evidence="5 6" key="1">
    <citation type="submission" date="2016-08" db="EMBL/GenBank/DDBJ databases">
        <title>Complete genome sequence of Streptomyces agglomeratus strain 6-3-2, a novel anti-MRSA actinomycete isolated from Wuli of Tebit, China.</title>
        <authorList>
            <person name="Chen X."/>
        </authorList>
    </citation>
    <scope>NUCLEOTIDE SEQUENCE [LARGE SCALE GENOMIC DNA]</scope>
    <source>
        <strain evidence="5 6">6-3-2</strain>
    </source>
</reference>
<evidence type="ECO:0000256" key="3">
    <source>
        <dbReference type="RuleBase" id="RU000408"/>
    </source>
</evidence>
<dbReference type="InterPro" id="IPR002059">
    <property type="entry name" value="CSP_DNA-bd"/>
</dbReference>
<dbReference type="InterPro" id="IPR019844">
    <property type="entry name" value="CSD_CS"/>
</dbReference>
<evidence type="ECO:0000313" key="5">
    <source>
        <dbReference type="EMBL" id="OEJ28478.1"/>
    </source>
</evidence>
<dbReference type="PIRSF" id="PIRSF002599">
    <property type="entry name" value="Cold_shock_A"/>
    <property type="match status" value="1"/>
</dbReference>
<dbReference type="STRING" id="285458.BGM19_04415"/>
<dbReference type="GO" id="GO:0005737">
    <property type="term" value="C:cytoplasm"/>
    <property type="evidence" value="ECO:0007669"/>
    <property type="project" value="UniProtKB-SubCell"/>
</dbReference>
<dbReference type="EMBL" id="MEHJ01000001">
    <property type="protein sequence ID" value="OEJ28478.1"/>
    <property type="molecule type" value="Genomic_DNA"/>
</dbReference>
<dbReference type="Gene3D" id="2.40.50.140">
    <property type="entry name" value="Nucleic acid-binding proteins"/>
    <property type="match status" value="1"/>
</dbReference>
<dbReference type="OrthoDB" id="4251008at2"/>
<dbReference type="Proteomes" id="UP000095759">
    <property type="component" value="Unassembled WGS sequence"/>
</dbReference>
<dbReference type="InterPro" id="IPR012340">
    <property type="entry name" value="NA-bd_OB-fold"/>
</dbReference>
<dbReference type="PANTHER" id="PTHR11544">
    <property type="entry name" value="COLD SHOCK DOMAIN CONTAINING PROTEINS"/>
    <property type="match status" value="1"/>
</dbReference>
<comment type="caution">
    <text evidence="5">The sequence shown here is derived from an EMBL/GenBank/DDBJ whole genome shotgun (WGS) entry which is preliminary data.</text>
</comment>
<dbReference type="Pfam" id="PF00313">
    <property type="entry name" value="CSD"/>
    <property type="match status" value="1"/>
</dbReference>
<proteinExistence type="predicted"/>
<dbReference type="AlphaFoldDB" id="A0A1E5PFZ7"/>
<dbReference type="RefSeq" id="WP_069932005.1">
    <property type="nucleotide sequence ID" value="NZ_MEHJ01000001.1"/>
</dbReference>
<keyword evidence="2" id="KW-0963">Cytoplasm</keyword>